<evidence type="ECO:0000313" key="4">
    <source>
        <dbReference type="Proteomes" id="UP000237000"/>
    </source>
</evidence>
<evidence type="ECO:0000256" key="1">
    <source>
        <dbReference type="SAM" id="MobiDB-lite"/>
    </source>
</evidence>
<dbReference type="Proteomes" id="UP000237000">
    <property type="component" value="Unassembled WGS sequence"/>
</dbReference>
<proteinExistence type="predicted"/>
<keyword evidence="2" id="KW-0812">Transmembrane</keyword>
<protein>
    <submittedName>
        <fullName evidence="3">Uncharacterized protein</fullName>
    </submittedName>
</protein>
<feature type="region of interest" description="Disordered" evidence="1">
    <location>
        <begin position="30"/>
        <end position="52"/>
    </location>
</feature>
<reference evidence="4" key="1">
    <citation type="submission" date="2016-06" db="EMBL/GenBank/DDBJ databases">
        <title>Parallel loss of symbiosis genes in relatives of nitrogen-fixing non-legume Parasponia.</title>
        <authorList>
            <person name="Van Velzen R."/>
            <person name="Holmer R."/>
            <person name="Bu F."/>
            <person name="Rutten L."/>
            <person name="Van Zeijl A."/>
            <person name="Liu W."/>
            <person name="Santuari L."/>
            <person name="Cao Q."/>
            <person name="Sharma T."/>
            <person name="Shen D."/>
            <person name="Roswanjaya Y."/>
            <person name="Wardhani T."/>
            <person name="Kalhor M.S."/>
            <person name="Jansen J."/>
            <person name="Van den Hoogen J."/>
            <person name="Gungor B."/>
            <person name="Hartog M."/>
            <person name="Hontelez J."/>
            <person name="Verver J."/>
            <person name="Yang W.-C."/>
            <person name="Schijlen E."/>
            <person name="Repin R."/>
            <person name="Schilthuizen M."/>
            <person name="Schranz E."/>
            <person name="Heidstra R."/>
            <person name="Miyata K."/>
            <person name="Fedorova E."/>
            <person name="Kohlen W."/>
            <person name="Bisseling T."/>
            <person name="Smit S."/>
            <person name="Geurts R."/>
        </authorList>
    </citation>
    <scope>NUCLEOTIDE SEQUENCE [LARGE SCALE GENOMIC DNA]</scope>
    <source>
        <strain evidence="4">cv. RG33-2</strain>
    </source>
</reference>
<evidence type="ECO:0000256" key="2">
    <source>
        <dbReference type="SAM" id="Phobius"/>
    </source>
</evidence>
<comment type="caution">
    <text evidence="3">The sequence shown here is derived from an EMBL/GenBank/DDBJ whole genome shotgun (WGS) entry which is preliminary data.</text>
</comment>
<gene>
    <name evidence="3" type="ORF">TorRG33x02_335890</name>
</gene>
<dbReference type="AlphaFoldDB" id="A0A2P5B0W5"/>
<accession>A0A2P5B0W5</accession>
<feature type="compositionally biased region" description="Basic and acidic residues" evidence="1">
    <location>
        <begin position="38"/>
        <end position="50"/>
    </location>
</feature>
<sequence length="106" mass="11395">MASLPFFVVPIIDTVVVVIVVFVKLKPSESSPATGVAHHAEQDWGPEREGSIGSPKIGVRICGITTVRRLITTSHFLNESALAKGAFYLNLHDGIDYLGTHVTPIS</sequence>
<dbReference type="EMBL" id="JXTC01000637">
    <property type="protein sequence ID" value="PON42396.1"/>
    <property type="molecule type" value="Genomic_DNA"/>
</dbReference>
<evidence type="ECO:0000313" key="3">
    <source>
        <dbReference type="EMBL" id="PON42396.1"/>
    </source>
</evidence>
<keyword evidence="4" id="KW-1185">Reference proteome</keyword>
<feature type="transmembrane region" description="Helical" evidence="2">
    <location>
        <begin position="6"/>
        <end position="23"/>
    </location>
</feature>
<name>A0A2P5B0W5_TREOI</name>
<keyword evidence="2" id="KW-0472">Membrane</keyword>
<dbReference type="OrthoDB" id="10311815at2759"/>
<organism evidence="3 4">
    <name type="scientific">Trema orientale</name>
    <name type="common">Charcoal tree</name>
    <name type="synonym">Celtis orientalis</name>
    <dbReference type="NCBI Taxonomy" id="63057"/>
    <lineage>
        <taxon>Eukaryota</taxon>
        <taxon>Viridiplantae</taxon>
        <taxon>Streptophyta</taxon>
        <taxon>Embryophyta</taxon>
        <taxon>Tracheophyta</taxon>
        <taxon>Spermatophyta</taxon>
        <taxon>Magnoliopsida</taxon>
        <taxon>eudicotyledons</taxon>
        <taxon>Gunneridae</taxon>
        <taxon>Pentapetalae</taxon>
        <taxon>rosids</taxon>
        <taxon>fabids</taxon>
        <taxon>Rosales</taxon>
        <taxon>Cannabaceae</taxon>
        <taxon>Trema</taxon>
    </lineage>
</organism>
<dbReference type="InParanoid" id="A0A2P5B0W5"/>
<keyword evidence="2" id="KW-1133">Transmembrane helix</keyword>